<evidence type="ECO:0000256" key="1">
    <source>
        <dbReference type="ARBA" id="ARBA00004167"/>
    </source>
</evidence>
<dbReference type="GeneID" id="36595768"/>
<dbReference type="PANTHER" id="PTHR15549:SF6">
    <property type="entry name" value="MID2 DOMAIN-CONTAINING PROTEIN"/>
    <property type="match status" value="1"/>
</dbReference>
<gene>
    <name evidence="8" type="ORF">K444DRAFT_670959</name>
</gene>
<feature type="compositionally biased region" description="Polar residues" evidence="5">
    <location>
        <begin position="151"/>
        <end position="161"/>
    </location>
</feature>
<dbReference type="PANTHER" id="PTHR15549">
    <property type="entry name" value="PAIRED IMMUNOGLOBULIN-LIKE TYPE 2 RECEPTOR"/>
    <property type="match status" value="1"/>
</dbReference>
<evidence type="ECO:0008006" key="10">
    <source>
        <dbReference type="Google" id="ProtNLM"/>
    </source>
</evidence>
<sequence length="293" mass="30871">MANPSVFKSFLLCYLSLLGFTLSANNHGVKFLFPTTNQILNYQDTVNVTWRSPFKNPLLYTFCYNSVNHDMIQEAIQKVAPYNGSQLIPLVWKGVSSCNFNLRPNTTAGNGADSPLFIVLPTARAVPTTVELGSPASTSGSTSTATGEGDPSTNDTPSLNTGLSSGAKAGIGVGVAVVLLAVLAGVALFLLQRRKAKKTVANPTPPPGYVEKYYGGGSGGQKYQPVDSTTGSDVQMQEMNADTLTAQPGELSAEVAHELSGSDVRREMNPGTIARNTAGGDGRGFSWDKSTTP</sequence>
<evidence type="ECO:0000256" key="2">
    <source>
        <dbReference type="ARBA" id="ARBA00022692"/>
    </source>
</evidence>
<protein>
    <recommendedName>
        <fullName evidence="10">Mid2 domain-containing protein</fullName>
    </recommendedName>
</protein>
<dbReference type="InterPro" id="IPR051694">
    <property type="entry name" value="Immunoregulatory_rcpt-like"/>
</dbReference>
<dbReference type="GO" id="GO:0071944">
    <property type="term" value="C:cell periphery"/>
    <property type="evidence" value="ECO:0007669"/>
    <property type="project" value="UniProtKB-ARBA"/>
</dbReference>
<evidence type="ECO:0000313" key="8">
    <source>
        <dbReference type="EMBL" id="PMD49304.1"/>
    </source>
</evidence>
<keyword evidence="9" id="KW-1185">Reference proteome</keyword>
<dbReference type="Proteomes" id="UP000235371">
    <property type="component" value="Unassembled WGS sequence"/>
</dbReference>
<proteinExistence type="predicted"/>
<evidence type="ECO:0000313" key="9">
    <source>
        <dbReference type="Proteomes" id="UP000235371"/>
    </source>
</evidence>
<name>A0A2J6SEY0_9HELO</name>
<keyword evidence="7" id="KW-0732">Signal</keyword>
<feature type="region of interest" description="Disordered" evidence="5">
    <location>
        <begin position="259"/>
        <end position="293"/>
    </location>
</feature>
<dbReference type="AlphaFoldDB" id="A0A2J6SEY0"/>
<dbReference type="EMBL" id="KZ613921">
    <property type="protein sequence ID" value="PMD49304.1"/>
    <property type="molecule type" value="Genomic_DNA"/>
</dbReference>
<feature type="signal peptide" evidence="7">
    <location>
        <begin position="1"/>
        <end position="23"/>
    </location>
</feature>
<dbReference type="RefSeq" id="XP_024726208.1">
    <property type="nucleotide sequence ID" value="XM_024887692.1"/>
</dbReference>
<organism evidence="8 9">
    <name type="scientific">Hyaloscypha bicolor E</name>
    <dbReference type="NCBI Taxonomy" id="1095630"/>
    <lineage>
        <taxon>Eukaryota</taxon>
        <taxon>Fungi</taxon>
        <taxon>Dikarya</taxon>
        <taxon>Ascomycota</taxon>
        <taxon>Pezizomycotina</taxon>
        <taxon>Leotiomycetes</taxon>
        <taxon>Helotiales</taxon>
        <taxon>Hyaloscyphaceae</taxon>
        <taxon>Hyaloscypha</taxon>
        <taxon>Hyaloscypha bicolor</taxon>
    </lineage>
</organism>
<dbReference type="GO" id="GO:0016020">
    <property type="term" value="C:membrane"/>
    <property type="evidence" value="ECO:0007669"/>
    <property type="project" value="UniProtKB-SubCell"/>
</dbReference>
<accession>A0A2J6SEY0</accession>
<evidence type="ECO:0000256" key="3">
    <source>
        <dbReference type="ARBA" id="ARBA00022989"/>
    </source>
</evidence>
<feature type="compositionally biased region" description="Low complexity" evidence="5">
    <location>
        <begin position="133"/>
        <end position="149"/>
    </location>
</feature>
<feature type="region of interest" description="Disordered" evidence="5">
    <location>
        <begin position="198"/>
        <end position="233"/>
    </location>
</feature>
<comment type="subcellular location">
    <subcellularLocation>
        <location evidence="1">Membrane</location>
        <topology evidence="1">Single-pass membrane protein</topology>
    </subcellularLocation>
</comment>
<evidence type="ECO:0000256" key="6">
    <source>
        <dbReference type="SAM" id="Phobius"/>
    </source>
</evidence>
<dbReference type="OrthoDB" id="5367645at2759"/>
<keyword evidence="2 6" id="KW-0812">Transmembrane</keyword>
<reference evidence="8 9" key="1">
    <citation type="submission" date="2016-04" db="EMBL/GenBank/DDBJ databases">
        <title>A degradative enzymes factory behind the ericoid mycorrhizal symbiosis.</title>
        <authorList>
            <consortium name="DOE Joint Genome Institute"/>
            <person name="Martino E."/>
            <person name="Morin E."/>
            <person name="Grelet G."/>
            <person name="Kuo A."/>
            <person name="Kohler A."/>
            <person name="Daghino S."/>
            <person name="Barry K."/>
            <person name="Choi C."/>
            <person name="Cichocki N."/>
            <person name="Clum A."/>
            <person name="Copeland A."/>
            <person name="Hainaut M."/>
            <person name="Haridas S."/>
            <person name="Labutti K."/>
            <person name="Lindquist E."/>
            <person name="Lipzen A."/>
            <person name="Khouja H.-R."/>
            <person name="Murat C."/>
            <person name="Ohm R."/>
            <person name="Olson A."/>
            <person name="Spatafora J."/>
            <person name="Veneault-Fourrey C."/>
            <person name="Henrissat B."/>
            <person name="Grigoriev I."/>
            <person name="Martin F."/>
            <person name="Perotto S."/>
        </authorList>
    </citation>
    <scope>NUCLEOTIDE SEQUENCE [LARGE SCALE GENOMIC DNA]</scope>
    <source>
        <strain evidence="8 9">E</strain>
    </source>
</reference>
<feature type="region of interest" description="Disordered" evidence="5">
    <location>
        <begin position="130"/>
        <end position="161"/>
    </location>
</feature>
<keyword evidence="4 6" id="KW-0472">Membrane</keyword>
<feature type="transmembrane region" description="Helical" evidence="6">
    <location>
        <begin position="169"/>
        <end position="191"/>
    </location>
</feature>
<evidence type="ECO:0000256" key="5">
    <source>
        <dbReference type="SAM" id="MobiDB-lite"/>
    </source>
</evidence>
<dbReference type="InParanoid" id="A0A2J6SEY0"/>
<keyword evidence="3 6" id="KW-1133">Transmembrane helix</keyword>
<evidence type="ECO:0000256" key="7">
    <source>
        <dbReference type="SAM" id="SignalP"/>
    </source>
</evidence>
<evidence type="ECO:0000256" key="4">
    <source>
        <dbReference type="ARBA" id="ARBA00023136"/>
    </source>
</evidence>
<feature type="chain" id="PRO_5014349839" description="Mid2 domain-containing protein" evidence="7">
    <location>
        <begin position="24"/>
        <end position="293"/>
    </location>
</feature>